<evidence type="ECO:0000313" key="1">
    <source>
        <dbReference type="EMBL" id="MCL3788309.1"/>
    </source>
</evidence>
<dbReference type="RefSeq" id="WP_249377191.1">
    <property type="nucleotide sequence ID" value="NZ_SNUZ01000013.1"/>
</dbReference>
<evidence type="ECO:0000313" key="2">
    <source>
        <dbReference type="Proteomes" id="UP001056693"/>
    </source>
</evidence>
<dbReference type="NCBIfam" id="TIGR03187">
    <property type="entry name" value="DGQHR"/>
    <property type="match status" value="1"/>
</dbReference>
<dbReference type="InterPro" id="IPR017601">
    <property type="entry name" value="DGQHR-contain_dom"/>
</dbReference>
<accession>A0ABT0NJ70</accession>
<gene>
    <name evidence="1" type="ORF">E2N93_09910</name>
</gene>
<dbReference type="CDD" id="cd16414">
    <property type="entry name" value="dndB_like"/>
    <property type="match status" value="1"/>
</dbReference>
<organism evidence="1 2">
    <name type="scientific">Ruminococcus bromii</name>
    <dbReference type="NCBI Taxonomy" id="40518"/>
    <lineage>
        <taxon>Bacteria</taxon>
        <taxon>Bacillati</taxon>
        <taxon>Bacillota</taxon>
        <taxon>Clostridia</taxon>
        <taxon>Eubacteriales</taxon>
        <taxon>Oscillospiraceae</taxon>
        <taxon>Ruminococcus</taxon>
    </lineage>
</organism>
<dbReference type="InterPro" id="IPR017642">
    <property type="entry name" value="DNA_S_mod_DndB"/>
</dbReference>
<protein>
    <submittedName>
        <fullName evidence="1">DGQHR domain-containing protein</fullName>
    </submittedName>
</protein>
<sequence>MATLGCIKAKMGRTTYYICKMAAGELIDRVGIAKELPEWPDMTAEEKMQRECDIKRIVEEIVPYVIEDPDRFFSSLIVDIYSGFEDISFEPLSKVVGDIPNAYAVPMADMGFITLPGKERLIALDGQHRLLSLKIAIRGIMGVPGGTKTFAAMNKLQPHPELANEELCIILVEHTDTAKIRKIFNKINKYAKQTSRSDNIITSDDDTFAVIARRLFKEGGPLAPINGIDLVNWKSNTLSQRSKNLTTLSALYTIAETILKDKRFSSKILPDTVALDEAYQTIASFWSTTLDGVQAYQQYLELTRNNKPVSSLREENLLLKPVTQMALAHVALMAQRKEISWESIVGKLNQIDWSFNNDLWFNILVIGSANKKMITGKESIRSAGMVIAYMVMGNQMTRNEVDDVRQIIRNARNDDTANLPSMIP</sequence>
<keyword evidence="2" id="KW-1185">Reference proteome</keyword>
<name>A0ABT0NJ70_9FIRM</name>
<dbReference type="Proteomes" id="UP001056693">
    <property type="component" value="Unassembled WGS sequence"/>
</dbReference>
<comment type="caution">
    <text evidence="1">The sequence shown here is derived from an EMBL/GenBank/DDBJ whole genome shotgun (WGS) entry which is preliminary data.</text>
</comment>
<proteinExistence type="predicted"/>
<dbReference type="EMBL" id="SNUZ01000013">
    <property type="protein sequence ID" value="MCL3788309.1"/>
    <property type="molecule type" value="Genomic_DNA"/>
</dbReference>
<reference evidence="1 2" key="1">
    <citation type="submission" date="2019-03" db="EMBL/GenBank/DDBJ databases">
        <authorList>
            <person name="Molinero N."/>
            <person name="Sanchez B."/>
            <person name="Walker A."/>
            <person name="Duncan S."/>
            <person name="Delgado S."/>
            <person name="Margolles A."/>
        </authorList>
    </citation>
    <scope>NUCLEOTIDE SEQUENCE [LARGE SCALE GENOMIC DNA]</scope>
    <source>
        <strain evidence="1 2">IPLA60002</strain>
    </source>
</reference>
<dbReference type="Pfam" id="PF14072">
    <property type="entry name" value="DndB"/>
    <property type="match status" value="1"/>
</dbReference>